<evidence type="ECO:0000313" key="7">
    <source>
        <dbReference type="EMBL" id="RVX42642.1"/>
    </source>
</evidence>
<dbReference type="EMBL" id="SAUN01000001">
    <property type="protein sequence ID" value="RVX42642.1"/>
    <property type="molecule type" value="Genomic_DNA"/>
</dbReference>
<reference evidence="7 8" key="1">
    <citation type="submission" date="2019-01" db="EMBL/GenBank/DDBJ databases">
        <title>Sequencing the genomes of 1000 actinobacteria strains.</title>
        <authorList>
            <person name="Klenk H.-P."/>
        </authorList>
    </citation>
    <scope>NUCLEOTIDE SEQUENCE [LARGE SCALE GENOMIC DNA]</scope>
    <source>
        <strain evidence="7 8">DSM 43925</strain>
    </source>
</reference>
<gene>
    <name evidence="7" type="ORF">EDD27_5278</name>
</gene>
<keyword evidence="2" id="KW-0813">Transport</keyword>
<dbReference type="InterPro" id="IPR001638">
    <property type="entry name" value="Solute-binding_3/MltF_N"/>
</dbReference>
<evidence type="ECO:0000256" key="1">
    <source>
        <dbReference type="ARBA" id="ARBA00010333"/>
    </source>
</evidence>
<comment type="similarity">
    <text evidence="1 4">Belongs to the bacterial solute-binding protein 3 family.</text>
</comment>
<dbReference type="GO" id="GO:0005576">
    <property type="term" value="C:extracellular region"/>
    <property type="evidence" value="ECO:0007669"/>
    <property type="project" value="TreeGrafter"/>
</dbReference>
<proteinExistence type="inferred from homology"/>
<feature type="chain" id="PRO_5019470791" evidence="5">
    <location>
        <begin position="28"/>
        <end position="285"/>
    </location>
</feature>
<dbReference type="AlphaFoldDB" id="A0A438MA93"/>
<keyword evidence="3 5" id="KW-0732">Signal</keyword>
<organism evidence="7 8">
    <name type="scientific">Nonomuraea polychroma</name>
    <dbReference type="NCBI Taxonomy" id="46176"/>
    <lineage>
        <taxon>Bacteria</taxon>
        <taxon>Bacillati</taxon>
        <taxon>Actinomycetota</taxon>
        <taxon>Actinomycetes</taxon>
        <taxon>Streptosporangiales</taxon>
        <taxon>Streptosporangiaceae</taxon>
        <taxon>Nonomuraea</taxon>
    </lineage>
</organism>
<evidence type="ECO:0000313" key="8">
    <source>
        <dbReference type="Proteomes" id="UP000284824"/>
    </source>
</evidence>
<evidence type="ECO:0000256" key="2">
    <source>
        <dbReference type="ARBA" id="ARBA00022448"/>
    </source>
</evidence>
<sequence>MLMRRTGAVLAATAMAFGLAACNDAVAYSSVEEKIREAGKVTIGTKWDQPNLSLKQGHGDPAGFDVDVAKYIVKELAGGKDVEITWRESRQANREALLQYGTVDMIVASYSITAARQNYVTFAGPYIIAHQDTMVRSDAAHIARATDLEHKRICQVPGSNSYKRITEPPPDGRLGLPAELVGADTYTECVQKLVSGDLDAVTTDDMILAGLASHNPKQYKLLKDPFTDERYGVGLKKGDVATCEAVNRAVAKMWRDGTATRLLRKWFGQTGLVLPTAAPPAEKCR</sequence>
<dbReference type="OrthoDB" id="9807888at2"/>
<dbReference type="InterPro" id="IPR051455">
    <property type="entry name" value="Bact_solute-bind_prot3"/>
</dbReference>
<dbReference type="SMART" id="SM00062">
    <property type="entry name" value="PBPb"/>
    <property type="match status" value="1"/>
</dbReference>
<accession>A0A438MA93</accession>
<dbReference type="Gene3D" id="3.40.190.10">
    <property type="entry name" value="Periplasmic binding protein-like II"/>
    <property type="match status" value="2"/>
</dbReference>
<dbReference type="InterPro" id="IPR018313">
    <property type="entry name" value="SBP_3_CS"/>
</dbReference>
<dbReference type="PROSITE" id="PS01039">
    <property type="entry name" value="SBP_BACTERIAL_3"/>
    <property type="match status" value="1"/>
</dbReference>
<dbReference type="GO" id="GO:0006865">
    <property type="term" value="P:amino acid transport"/>
    <property type="evidence" value="ECO:0007669"/>
    <property type="project" value="TreeGrafter"/>
</dbReference>
<dbReference type="PANTHER" id="PTHR30085:SF6">
    <property type="entry name" value="ABC TRANSPORTER GLUTAMINE-BINDING PROTEIN GLNH"/>
    <property type="match status" value="1"/>
</dbReference>
<evidence type="ECO:0000256" key="4">
    <source>
        <dbReference type="RuleBase" id="RU003744"/>
    </source>
</evidence>
<dbReference type="SUPFAM" id="SSF53850">
    <property type="entry name" value="Periplasmic binding protein-like II"/>
    <property type="match status" value="1"/>
</dbReference>
<dbReference type="PANTHER" id="PTHR30085">
    <property type="entry name" value="AMINO ACID ABC TRANSPORTER PERMEASE"/>
    <property type="match status" value="1"/>
</dbReference>
<feature type="domain" description="Solute-binding protein family 3/N-terminal" evidence="6">
    <location>
        <begin position="40"/>
        <end position="270"/>
    </location>
</feature>
<protein>
    <submittedName>
        <fullName evidence="7">Amino acid ABC transporter substrate-binding protein (PAAT family)</fullName>
    </submittedName>
</protein>
<comment type="caution">
    <text evidence="7">The sequence shown here is derived from an EMBL/GenBank/DDBJ whole genome shotgun (WGS) entry which is preliminary data.</text>
</comment>
<dbReference type="Pfam" id="PF00497">
    <property type="entry name" value="SBP_bac_3"/>
    <property type="match status" value="1"/>
</dbReference>
<dbReference type="Proteomes" id="UP000284824">
    <property type="component" value="Unassembled WGS sequence"/>
</dbReference>
<evidence type="ECO:0000259" key="6">
    <source>
        <dbReference type="SMART" id="SM00062"/>
    </source>
</evidence>
<dbReference type="CDD" id="cd13690">
    <property type="entry name" value="PBP2_GluB"/>
    <property type="match status" value="1"/>
</dbReference>
<evidence type="ECO:0000256" key="5">
    <source>
        <dbReference type="SAM" id="SignalP"/>
    </source>
</evidence>
<evidence type="ECO:0000256" key="3">
    <source>
        <dbReference type="ARBA" id="ARBA00022729"/>
    </source>
</evidence>
<keyword evidence="8" id="KW-1185">Reference proteome</keyword>
<dbReference type="PROSITE" id="PS51257">
    <property type="entry name" value="PROKAR_LIPOPROTEIN"/>
    <property type="match status" value="1"/>
</dbReference>
<feature type="signal peptide" evidence="5">
    <location>
        <begin position="1"/>
        <end position="27"/>
    </location>
</feature>
<dbReference type="GO" id="GO:0030288">
    <property type="term" value="C:outer membrane-bounded periplasmic space"/>
    <property type="evidence" value="ECO:0007669"/>
    <property type="project" value="TreeGrafter"/>
</dbReference>
<name>A0A438MA93_9ACTN</name>